<dbReference type="Pfam" id="PF14907">
    <property type="entry name" value="NTP_transf_5"/>
    <property type="match status" value="1"/>
</dbReference>
<evidence type="ECO:0008006" key="3">
    <source>
        <dbReference type="Google" id="ProtNLM"/>
    </source>
</evidence>
<protein>
    <recommendedName>
        <fullName evidence="3">Nucleotidyltransferase family protein</fullName>
    </recommendedName>
</protein>
<organism evidence="1 2">
    <name type="scientific">Nitrosomonas stercoris</name>
    <dbReference type="NCBI Taxonomy" id="1444684"/>
    <lineage>
        <taxon>Bacteria</taxon>
        <taxon>Pseudomonadati</taxon>
        <taxon>Pseudomonadota</taxon>
        <taxon>Betaproteobacteria</taxon>
        <taxon>Nitrosomonadales</taxon>
        <taxon>Nitrosomonadaceae</taxon>
        <taxon>Nitrosomonas</taxon>
    </lineage>
</organism>
<accession>A0A4Y1YMR6</accession>
<evidence type="ECO:0000313" key="1">
    <source>
        <dbReference type="EMBL" id="BBL34999.1"/>
    </source>
</evidence>
<dbReference type="Gene3D" id="3.30.460.40">
    <property type="match status" value="1"/>
</dbReference>
<dbReference type="KEGG" id="nst:Nstercoris_01253"/>
<dbReference type="Proteomes" id="UP000316473">
    <property type="component" value="Chromosome"/>
</dbReference>
<gene>
    <name evidence="1" type="ORF">Nstercoris_01253</name>
</gene>
<dbReference type="InterPro" id="IPR039498">
    <property type="entry name" value="NTP_transf_5"/>
</dbReference>
<keyword evidence="2" id="KW-1185">Reference proteome</keyword>
<dbReference type="EMBL" id="AP019755">
    <property type="protein sequence ID" value="BBL34999.1"/>
    <property type="molecule type" value="Genomic_DNA"/>
</dbReference>
<name>A0A4Y1YMR6_9PROT</name>
<evidence type="ECO:0000313" key="2">
    <source>
        <dbReference type="Proteomes" id="UP000316473"/>
    </source>
</evidence>
<reference evidence="1 2" key="1">
    <citation type="submission" date="2019-06" db="EMBL/GenBank/DDBJ databases">
        <title>Nitrosomonas stercoris KYUHI-S whole genome shotgun sequence.</title>
        <authorList>
            <person name="Nakagawa T."/>
            <person name="Tsuchiya Y."/>
            <person name="Takahashi R."/>
        </authorList>
    </citation>
    <scope>NUCLEOTIDE SEQUENCE [LARGE SCALE GENOMIC DNA]</scope>
    <source>
        <strain evidence="1 2">KYUHI-S</strain>
    </source>
</reference>
<sequence>MVKPAIESKHHSVLLAAIRQPATLVNYSNAQWELLLRVARRGKLLGYLAAQLELDKLLDKIPLRAANLLRSSLIQARKQQQVVSWELNRLLWALNNQNIPLIVLKGMAYQLLDLPNAAGRIFADLDLLVAKEDLEQIESALLKKGWQHHALTDYDEHYYRKWSHEIPALLHPERGVEVDIHHTLSSPLGKLKIDALSFRAAAIRTKEAGVYTLNPVDLLLHCAINLFQNNELADDLRHLLDFNEMLLFFSEKQSFFQQKLVRRANQLKLSRPLFYSLYFSRLLLHSPVSDQLEKKLKYQPNWLVLGMMHYCVPLALLPQHPEHSSKRATFARLLLYLRSHWLRMPLYRLLPHLVYKSYLVIFPNKPIPRGQNG</sequence>
<dbReference type="AlphaFoldDB" id="A0A4Y1YMR6"/>
<proteinExistence type="predicted"/>